<keyword evidence="3" id="KW-1185">Reference proteome</keyword>
<dbReference type="InterPro" id="IPR045079">
    <property type="entry name" value="Oxoprolinase-like"/>
</dbReference>
<dbReference type="GO" id="GO:0006749">
    <property type="term" value="P:glutathione metabolic process"/>
    <property type="evidence" value="ECO:0007669"/>
    <property type="project" value="TreeGrafter"/>
</dbReference>
<sequence>MTIAYTYQPDPILLSLFSNRFMSVAEAMGRSLQQTSISTNIKERLDYSCALFGPEGDLVANAPFIPVHLGSMSHCVKYQLAKHGSTLKPGDVILSNSPNSFGSHLPDLTAVTPVFDEGKIIFFTASRAHHADIGGIIAGSMPSNSKMLHEEGAEILSFKVVSQGVFDSKGLYKLLVEDPAQYPGCSGCRNYGDVESDLKAQIAANHKGATLLSKLVQEYSLPVVHSYMRFIRDNAATAVRQLLRDAADKVGGTTLKAVDYMDDGTPIHLTVEIDKELGNARFDFTGTGPQIYGNLNAPVSVVHSAIIYCMRAMVGEDIPLNAGCLVPLDIYIPEDCFLNPGPTAAVCAGNVLTSQRITDTVLKAFGACAASQGCCNNLSFGAGGKDPVTGEVRKGWGYYETIAGGSGAGPSWDGASGVHCHMTNTRITDPEILERRYPVILHQFGYRPNSGGDGAFVGGNGVIREMEFLEPITVSLLTERRARAPYGAAGGADGSMGRNIWIPSTAQSQSPARHVNIGGKATVPMNEGDRLIIETPGGGGWGVKGQRGEVKPVAVSKTFEARGSVAERTSAENAF</sequence>
<gene>
    <name evidence="2" type="ORF">DB88DRAFT_496400</name>
</gene>
<feature type="domain" description="Hydantoinase B/oxoprolinase" evidence="1">
    <location>
        <begin position="10"/>
        <end position="542"/>
    </location>
</feature>
<name>A0AAD9FNX7_PAPLA</name>
<organism evidence="2 3">
    <name type="scientific">Papiliotrema laurentii</name>
    <name type="common">Cryptococcus laurentii</name>
    <dbReference type="NCBI Taxonomy" id="5418"/>
    <lineage>
        <taxon>Eukaryota</taxon>
        <taxon>Fungi</taxon>
        <taxon>Dikarya</taxon>
        <taxon>Basidiomycota</taxon>
        <taxon>Agaricomycotina</taxon>
        <taxon>Tremellomycetes</taxon>
        <taxon>Tremellales</taxon>
        <taxon>Rhynchogastremaceae</taxon>
        <taxon>Papiliotrema</taxon>
    </lineage>
</organism>
<dbReference type="GO" id="GO:0017168">
    <property type="term" value="F:5-oxoprolinase (ATP-hydrolyzing) activity"/>
    <property type="evidence" value="ECO:0007669"/>
    <property type="project" value="TreeGrafter"/>
</dbReference>
<reference evidence="2" key="1">
    <citation type="submission" date="2023-02" db="EMBL/GenBank/DDBJ databases">
        <title>Identification and recombinant expression of a fungal hydrolase from Papiliotrema laurentii that hydrolyzes apple cutin and clears colloidal polyester polyurethane.</title>
        <authorList>
            <consortium name="DOE Joint Genome Institute"/>
            <person name="Roman V.A."/>
            <person name="Bojanowski C."/>
            <person name="Crable B.R."/>
            <person name="Wagner D.N."/>
            <person name="Hung C.S."/>
            <person name="Nadeau L.J."/>
            <person name="Schratz L."/>
            <person name="Haridas S."/>
            <person name="Pangilinan J."/>
            <person name="Lipzen A."/>
            <person name="Na H."/>
            <person name="Yan M."/>
            <person name="Ng V."/>
            <person name="Grigoriev I.V."/>
            <person name="Spatafora J.W."/>
            <person name="Barlow D."/>
            <person name="Biffinger J."/>
            <person name="Kelley-Loughnane N."/>
            <person name="Varaljay V.A."/>
            <person name="Crookes-Goodson W.J."/>
        </authorList>
    </citation>
    <scope>NUCLEOTIDE SEQUENCE</scope>
    <source>
        <strain evidence="2">5307AH</strain>
    </source>
</reference>
<protein>
    <submittedName>
        <fullName evidence="2">5-oxoprolinase</fullName>
    </submittedName>
</protein>
<evidence type="ECO:0000259" key="1">
    <source>
        <dbReference type="Pfam" id="PF02538"/>
    </source>
</evidence>
<dbReference type="PANTHER" id="PTHR11365:SF2">
    <property type="entry name" value="5-OXOPROLINASE"/>
    <property type="match status" value="1"/>
</dbReference>
<dbReference type="PANTHER" id="PTHR11365">
    <property type="entry name" value="5-OXOPROLINASE RELATED"/>
    <property type="match status" value="1"/>
</dbReference>
<dbReference type="Pfam" id="PF02538">
    <property type="entry name" value="Hydantoinase_B"/>
    <property type="match status" value="1"/>
</dbReference>
<dbReference type="Proteomes" id="UP001182556">
    <property type="component" value="Unassembled WGS sequence"/>
</dbReference>
<accession>A0AAD9FNX7</accession>
<dbReference type="EMBL" id="JAODAN010000008">
    <property type="protein sequence ID" value="KAK1922826.1"/>
    <property type="molecule type" value="Genomic_DNA"/>
</dbReference>
<dbReference type="GO" id="GO:0005829">
    <property type="term" value="C:cytosol"/>
    <property type="evidence" value="ECO:0007669"/>
    <property type="project" value="TreeGrafter"/>
</dbReference>
<proteinExistence type="predicted"/>
<dbReference type="AlphaFoldDB" id="A0AAD9FNX7"/>
<evidence type="ECO:0000313" key="2">
    <source>
        <dbReference type="EMBL" id="KAK1922826.1"/>
    </source>
</evidence>
<evidence type="ECO:0000313" key="3">
    <source>
        <dbReference type="Proteomes" id="UP001182556"/>
    </source>
</evidence>
<comment type="caution">
    <text evidence="2">The sequence shown here is derived from an EMBL/GenBank/DDBJ whole genome shotgun (WGS) entry which is preliminary data.</text>
</comment>
<dbReference type="InterPro" id="IPR003692">
    <property type="entry name" value="Hydantoinase_B"/>
</dbReference>